<feature type="region of interest" description="Disordered" evidence="1">
    <location>
        <begin position="1"/>
        <end position="116"/>
    </location>
</feature>
<protein>
    <submittedName>
        <fullName evidence="2">Uncharacterized protein</fullName>
    </submittedName>
</protein>
<evidence type="ECO:0000256" key="1">
    <source>
        <dbReference type="SAM" id="MobiDB-lite"/>
    </source>
</evidence>
<reference evidence="2 3" key="1">
    <citation type="journal article" date="2019" name="Nat. Ecol. Evol.">
        <title>Megaphylogeny resolves global patterns of mushroom evolution.</title>
        <authorList>
            <person name="Varga T."/>
            <person name="Krizsan K."/>
            <person name="Foldi C."/>
            <person name="Dima B."/>
            <person name="Sanchez-Garcia M."/>
            <person name="Sanchez-Ramirez S."/>
            <person name="Szollosi G.J."/>
            <person name="Szarkandi J.G."/>
            <person name="Papp V."/>
            <person name="Albert L."/>
            <person name="Andreopoulos W."/>
            <person name="Angelini C."/>
            <person name="Antonin V."/>
            <person name="Barry K.W."/>
            <person name="Bougher N.L."/>
            <person name="Buchanan P."/>
            <person name="Buyck B."/>
            <person name="Bense V."/>
            <person name="Catcheside P."/>
            <person name="Chovatia M."/>
            <person name="Cooper J."/>
            <person name="Damon W."/>
            <person name="Desjardin D."/>
            <person name="Finy P."/>
            <person name="Geml J."/>
            <person name="Haridas S."/>
            <person name="Hughes K."/>
            <person name="Justo A."/>
            <person name="Karasinski D."/>
            <person name="Kautmanova I."/>
            <person name="Kiss B."/>
            <person name="Kocsube S."/>
            <person name="Kotiranta H."/>
            <person name="LaButti K.M."/>
            <person name="Lechner B.E."/>
            <person name="Liimatainen K."/>
            <person name="Lipzen A."/>
            <person name="Lukacs Z."/>
            <person name="Mihaltcheva S."/>
            <person name="Morgado L.N."/>
            <person name="Niskanen T."/>
            <person name="Noordeloos M.E."/>
            <person name="Ohm R.A."/>
            <person name="Ortiz-Santana B."/>
            <person name="Ovrebo C."/>
            <person name="Racz N."/>
            <person name="Riley R."/>
            <person name="Savchenko A."/>
            <person name="Shiryaev A."/>
            <person name="Soop K."/>
            <person name="Spirin V."/>
            <person name="Szebenyi C."/>
            <person name="Tomsovsky M."/>
            <person name="Tulloss R.E."/>
            <person name="Uehling J."/>
            <person name="Grigoriev I.V."/>
            <person name="Vagvolgyi C."/>
            <person name="Papp T."/>
            <person name="Martin F.M."/>
            <person name="Miettinen O."/>
            <person name="Hibbett D.S."/>
            <person name="Nagy L.G."/>
        </authorList>
    </citation>
    <scope>NUCLEOTIDE SEQUENCE [LARGE SCALE GENOMIC DNA]</scope>
    <source>
        <strain evidence="2 3">CBS 166.37</strain>
    </source>
</reference>
<dbReference type="Proteomes" id="UP000308652">
    <property type="component" value="Unassembled WGS sequence"/>
</dbReference>
<feature type="compositionally biased region" description="Basic residues" evidence="1">
    <location>
        <begin position="10"/>
        <end position="22"/>
    </location>
</feature>
<sequence length="301" mass="34490">MRSTTTKLSPKTKNRQPYKKAVKKNDESSQRSLSNGSKCVVRSNVSKRRSQRPQNRPSTSASDSLTEKGWQGIAPVSWQPPDGKPYIRLDPSELDRSNIPVKNLNGHGPSSRQLHQGYFTNGLASTEDKGVTNGSFLDHREFVRNPLRLDPRSHLNYGRLGSPYAMPPRQHDEHQSKAPLHQKRYCPFHEIWPSHLGLRDEADHLTRLFSVAERPEDFEMDPYRFNELPILYNTPHTNSDSVSNSAYPYFHDQHTDIDPETRKDEGKSKRKTTPEEELEMAPMSLADIFFEDAYADAKEMC</sequence>
<organism evidence="2 3">
    <name type="scientific">Crucibulum laeve</name>
    <dbReference type="NCBI Taxonomy" id="68775"/>
    <lineage>
        <taxon>Eukaryota</taxon>
        <taxon>Fungi</taxon>
        <taxon>Dikarya</taxon>
        <taxon>Basidiomycota</taxon>
        <taxon>Agaricomycotina</taxon>
        <taxon>Agaricomycetes</taxon>
        <taxon>Agaricomycetidae</taxon>
        <taxon>Agaricales</taxon>
        <taxon>Agaricineae</taxon>
        <taxon>Nidulariaceae</taxon>
        <taxon>Crucibulum</taxon>
    </lineage>
</organism>
<feature type="compositionally biased region" description="Basic and acidic residues" evidence="1">
    <location>
        <begin position="85"/>
        <end position="96"/>
    </location>
</feature>
<proteinExistence type="predicted"/>
<evidence type="ECO:0000313" key="2">
    <source>
        <dbReference type="EMBL" id="TFK40874.1"/>
    </source>
</evidence>
<name>A0A5C3M601_9AGAR</name>
<dbReference type="EMBL" id="ML213596">
    <property type="protein sequence ID" value="TFK40874.1"/>
    <property type="molecule type" value="Genomic_DNA"/>
</dbReference>
<feature type="compositionally biased region" description="Basic and acidic residues" evidence="1">
    <location>
        <begin position="251"/>
        <end position="267"/>
    </location>
</feature>
<keyword evidence="3" id="KW-1185">Reference proteome</keyword>
<accession>A0A5C3M601</accession>
<dbReference type="AlphaFoldDB" id="A0A5C3M601"/>
<evidence type="ECO:0000313" key="3">
    <source>
        <dbReference type="Proteomes" id="UP000308652"/>
    </source>
</evidence>
<feature type="compositionally biased region" description="Polar residues" evidence="1">
    <location>
        <begin position="52"/>
        <end position="64"/>
    </location>
</feature>
<gene>
    <name evidence="2" type="ORF">BDQ12DRAFT_734055</name>
</gene>
<feature type="region of interest" description="Disordered" evidence="1">
    <location>
        <begin position="239"/>
        <end position="278"/>
    </location>
</feature>